<evidence type="ECO:0000313" key="5">
    <source>
        <dbReference type="Proteomes" id="UP000186341"/>
    </source>
</evidence>
<evidence type="ECO:0000313" key="4">
    <source>
        <dbReference type="EMBL" id="OLU38344.1"/>
    </source>
</evidence>
<dbReference type="RefSeq" id="WP_075820213.1">
    <property type="nucleotide sequence ID" value="NZ_CAOUMU010000042.1"/>
</dbReference>
<dbReference type="GO" id="GO:0003755">
    <property type="term" value="F:peptidyl-prolyl cis-trans isomerase activity"/>
    <property type="evidence" value="ECO:0007669"/>
    <property type="project" value="UniProtKB-KW"/>
</dbReference>
<keyword evidence="1" id="KW-0697">Rotamase</keyword>
<dbReference type="Pfam" id="PF00639">
    <property type="entry name" value="Rotamase"/>
    <property type="match status" value="1"/>
</dbReference>
<evidence type="ECO:0000256" key="2">
    <source>
        <dbReference type="SAM" id="Phobius"/>
    </source>
</evidence>
<dbReference type="InterPro" id="IPR000297">
    <property type="entry name" value="PPIase_PpiC"/>
</dbReference>
<dbReference type="EMBL" id="MPJW01000170">
    <property type="protein sequence ID" value="OLU38344.1"/>
    <property type="molecule type" value="Genomic_DNA"/>
</dbReference>
<keyword evidence="2" id="KW-0472">Membrane</keyword>
<dbReference type="AlphaFoldDB" id="A0A1U7NET5"/>
<dbReference type="OrthoDB" id="14196at2"/>
<feature type="transmembrane region" description="Helical" evidence="2">
    <location>
        <begin position="7"/>
        <end position="27"/>
    </location>
</feature>
<gene>
    <name evidence="4" type="ORF">BO222_08590</name>
</gene>
<reference evidence="4 5" key="1">
    <citation type="submission" date="2016-11" db="EMBL/GenBank/DDBJ databases">
        <title>Description of two novel members of the family Erysipelotrichaceae: Ileibacterium lipovorans gen. nov., sp. nov. and Dubosiella newyorkensis, gen. nov., sp. nov.</title>
        <authorList>
            <person name="Cox L.M."/>
            <person name="Sohn J."/>
            <person name="Tyrrell K.L."/>
            <person name="Citron D.M."/>
            <person name="Lawson P.A."/>
            <person name="Patel N.B."/>
            <person name="Iizumi T."/>
            <person name="Perez-Perez G.I."/>
            <person name="Goldstein E.J."/>
            <person name="Blaser M.J."/>
        </authorList>
    </citation>
    <scope>NUCLEOTIDE SEQUENCE [LARGE SCALE GENOMIC DNA]</scope>
    <source>
        <strain evidence="4 5">NYU-BL-A3</strain>
    </source>
</reference>
<keyword evidence="2" id="KW-1133">Transmembrane helix</keyword>
<dbReference type="InterPro" id="IPR046357">
    <property type="entry name" value="PPIase_dom_sf"/>
</dbReference>
<keyword evidence="2" id="KW-0812">Transmembrane</keyword>
<feature type="domain" description="PpiC" evidence="3">
    <location>
        <begin position="164"/>
        <end position="266"/>
    </location>
</feature>
<dbReference type="Proteomes" id="UP000186341">
    <property type="component" value="Unassembled WGS sequence"/>
</dbReference>
<dbReference type="SUPFAM" id="SSF54534">
    <property type="entry name" value="FKBP-like"/>
    <property type="match status" value="1"/>
</dbReference>
<dbReference type="GeneID" id="82203222"/>
<accession>A0A1U7NET5</accession>
<protein>
    <recommendedName>
        <fullName evidence="3">PpiC domain-containing protein</fullName>
    </recommendedName>
</protein>
<organism evidence="4 5">
    <name type="scientific">Ileibacterium valens</name>
    <dbReference type="NCBI Taxonomy" id="1862668"/>
    <lineage>
        <taxon>Bacteria</taxon>
        <taxon>Bacillati</taxon>
        <taxon>Bacillota</taxon>
        <taxon>Erysipelotrichia</taxon>
        <taxon>Erysipelotrichales</taxon>
        <taxon>Erysipelotrichaceae</taxon>
        <taxon>Ileibacterium</taxon>
    </lineage>
</organism>
<dbReference type="Gene3D" id="3.10.50.40">
    <property type="match status" value="1"/>
</dbReference>
<evidence type="ECO:0000259" key="3">
    <source>
        <dbReference type="PROSITE" id="PS50198"/>
    </source>
</evidence>
<sequence length="339" mass="37882">MSEFLRKYWFVCLIAIAMIAMLVYFVMDMNKDNVSGKQTDGKDVVASTSLGDYTSDEMFDDYQGFNQSLLYYMYQDAVVNQSVEATPEMKEEAKAQAKTLETNMKSDSTGQTEYRLMQQLAGFGFEGDDAIENYCMTSLKLQKLERDYIEKNKDKYFKNVANSPKEISIITINVDSVDTPSEEQKTKMENVDKALEDGTFADAATAFSEDTATAGLAGYYGYYDESSSSFDESIKTALKGLKKGEMTEWIGVTDPQTGAAVQYRVYVNETDFETIYNSENEATGKSALNALLSANPGLEVSTVRDAAEKLGDIKFEDEEVQKQVESYIKEQTGGSEDEK</sequence>
<evidence type="ECO:0000256" key="1">
    <source>
        <dbReference type="PROSITE-ProRule" id="PRU00278"/>
    </source>
</evidence>
<keyword evidence="1" id="KW-0413">Isomerase</keyword>
<proteinExistence type="predicted"/>
<keyword evidence="5" id="KW-1185">Reference proteome</keyword>
<name>A0A1U7NET5_9FIRM</name>
<dbReference type="PROSITE" id="PS50198">
    <property type="entry name" value="PPIC_PPIASE_2"/>
    <property type="match status" value="1"/>
</dbReference>
<comment type="caution">
    <text evidence="4">The sequence shown here is derived from an EMBL/GenBank/DDBJ whole genome shotgun (WGS) entry which is preliminary data.</text>
</comment>